<feature type="transmembrane region" description="Helical" evidence="1">
    <location>
        <begin position="69"/>
        <end position="88"/>
    </location>
</feature>
<dbReference type="EMBL" id="SELW01000638">
    <property type="protein sequence ID" value="TID17187.1"/>
    <property type="molecule type" value="Genomic_DNA"/>
</dbReference>
<name>A0A4V4NFA4_9ASCO</name>
<dbReference type="Pfam" id="PF07954">
    <property type="entry name" value="DUF1689"/>
    <property type="match status" value="1"/>
</dbReference>
<keyword evidence="1" id="KW-0472">Membrane</keyword>
<dbReference type="InterPro" id="IPR012470">
    <property type="entry name" value="Pup1-like"/>
</dbReference>
<sequence length="157" mass="18177">MVDIVTLFDKQDDVSKFAEIDRRLTPDERMKLHTFFEGTYKTTTIAKSFMGLSAGLTMAWIAKRKRKVSPLYAMVGGVGISAFVFSYMTPTIYQRKLRELENQYGKDSKIYKMIEVTPHPADYAYYWKNYFQDSIIDKNIRVGGVGVTWEAIRESKN</sequence>
<evidence type="ECO:0000313" key="3">
    <source>
        <dbReference type="Proteomes" id="UP000307173"/>
    </source>
</evidence>
<proteinExistence type="predicted"/>
<comment type="caution">
    <text evidence="2">The sequence shown here is derived from an EMBL/GenBank/DDBJ whole genome shotgun (WGS) entry which is preliminary data.</text>
</comment>
<reference evidence="2 3" key="1">
    <citation type="journal article" date="2019" name="Front. Genet.">
        <title>Whole-Genome Sequencing of the Opportunistic Yeast Pathogen Candida inconspicua Uncovers Its Hybrid Origin.</title>
        <authorList>
            <person name="Mixao V."/>
            <person name="Hansen A.P."/>
            <person name="Saus E."/>
            <person name="Boekhout T."/>
            <person name="Lass-Florl C."/>
            <person name="Gabaldon T."/>
        </authorList>
    </citation>
    <scope>NUCLEOTIDE SEQUENCE [LARGE SCALE GENOMIC DNA]</scope>
    <source>
        <strain evidence="2 3">CBS 180</strain>
    </source>
</reference>
<dbReference type="AlphaFoldDB" id="A0A4V4NFA4"/>
<accession>A0A4V4NFA4</accession>
<gene>
    <name evidence="2" type="ORF">CANINC_004046</name>
</gene>
<keyword evidence="3" id="KW-1185">Reference proteome</keyword>
<keyword evidence="1" id="KW-1133">Transmembrane helix</keyword>
<organism evidence="2 3">
    <name type="scientific">Pichia inconspicua</name>
    <dbReference type="NCBI Taxonomy" id="52247"/>
    <lineage>
        <taxon>Eukaryota</taxon>
        <taxon>Fungi</taxon>
        <taxon>Dikarya</taxon>
        <taxon>Ascomycota</taxon>
        <taxon>Saccharomycotina</taxon>
        <taxon>Pichiomycetes</taxon>
        <taxon>Pichiales</taxon>
        <taxon>Pichiaceae</taxon>
        <taxon>Pichia</taxon>
    </lineage>
</organism>
<dbReference type="Proteomes" id="UP000307173">
    <property type="component" value="Unassembled WGS sequence"/>
</dbReference>
<protein>
    <submittedName>
        <fullName evidence="2">Uncharacterized protein</fullName>
    </submittedName>
</protein>
<keyword evidence="1" id="KW-0812">Transmembrane</keyword>
<evidence type="ECO:0000313" key="2">
    <source>
        <dbReference type="EMBL" id="TID17187.1"/>
    </source>
</evidence>
<evidence type="ECO:0000256" key="1">
    <source>
        <dbReference type="SAM" id="Phobius"/>
    </source>
</evidence>
<dbReference type="OrthoDB" id="3986885at2759"/>